<dbReference type="Pfam" id="PF09851">
    <property type="entry name" value="SHOCT"/>
    <property type="match status" value="1"/>
</dbReference>
<feature type="region of interest" description="Disordered" evidence="1">
    <location>
        <begin position="195"/>
        <end position="256"/>
    </location>
</feature>
<protein>
    <submittedName>
        <fullName evidence="3">SHOCT domain-containing protein</fullName>
    </submittedName>
</protein>
<evidence type="ECO:0000256" key="1">
    <source>
        <dbReference type="SAM" id="MobiDB-lite"/>
    </source>
</evidence>
<evidence type="ECO:0000313" key="3">
    <source>
        <dbReference type="EMBL" id="RII38087.1"/>
    </source>
</evidence>
<dbReference type="AlphaFoldDB" id="A0A399J0A5"/>
<dbReference type="OrthoDB" id="1778949at2"/>
<evidence type="ECO:0000313" key="4">
    <source>
        <dbReference type="Proteomes" id="UP000265848"/>
    </source>
</evidence>
<name>A0A399J0A5_9RHOB</name>
<reference evidence="3 4" key="1">
    <citation type="submission" date="2018-08" db="EMBL/GenBank/DDBJ databases">
        <title>Pseudooceanicola sediminis CY03 in the family Rhodobacteracea.</title>
        <authorList>
            <person name="Zhang Y.-J."/>
        </authorList>
    </citation>
    <scope>NUCLEOTIDE SEQUENCE [LARGE SCALE GENOMIC DNA]</scope>
    <source>
        <strain evidence="3 4">CY03</strain>
    </source>
</reference>
<dbReference type="Proteomes" id="UP000265848">
    <property type="component" value="Unassembled WGS sequence"/>
</dbReference>
<dbReference type="RefSeq" id="WP_119399738.1">
    <property type="nucleotide sequence ID" value="NZ_QWJJ01000012.1"/>
</dbReference>
<feature type="compositionally biased region" description="Polar residues" evidence="1">
    <location>
        <begin position="96"/>
        <end position="111"/>
    </location>
</feature>
<dbReference type="EMBL" id="QWJJ01000012">
    <property type="protein sequence ID" value="RII38087.1"/>
    <property type="molecule type" value="Genomic_DNA"/>
</dbReference>
<dbReference type="InterPro" id="IPR018649">
    <property type="entry name" value="SHOCT"/>
</dbReference>
<feature type="compositionally biased region" description="Basic and acidic residues" evidence="1">
    <location>
        <begin position="229"/>
        <end position="244"/>
    </location>
</feature>
<gene>
    <name evidence="3" type="ORF">DL237_14215</name>
</gene>
<sequence length="288" mass="31168">MSNLNEDGKRLVNEVAQRHGFSHDAVEQMLRSVAAGQGTQAQFSHPEFGGMGQWSRGGMTMIGDMFNNGLKARVDALCAELSSLLAHGSLFQPNTPSSVQGGASCNAQHGSTGWPAELGSPTSQGSQNDMRYAYFPQTRRLGIAHGGSVMIYDTGDHQIYGFGQAQSGWQSLTFTSQFGQINVTDLQVVPMLDLDDGAAEGSAPPRTDDVPTEVSQSSMIPDARAQPADTRRSDAQRTAPKTDRPAQGTDDMDEQIFSRIERLADLRDRGILSEAEFTDKKTELLSRL</sequence>
<proteinExistence type="predicted"/>
<keyword evidence="4" id="KW-1185">Reference proteome</keyword>
<comment type="caution">
    <text evidence="3">The sequence shown here is derived from an EMBL/GenBank/DDBJ whole genome shotgun (WGS) entry which is preliminary data.</text>
</comment>
<evidence type="ECO:0000259" key="2">
    <source>
        <dbReference type="Pfam" id="PF09851"/>
    </source>
</evidence>
<organism evidence="3 4">
    <name type="scientific">Pseudooceanicola sediminis</name>
    <dbReference type="NCBI Taxonomy" id="2211117"/>
    <lineage>
        <taxon>Bacteria</taxon>
        <taxon>Pseudomonadati</taxon>
        <taxon>Pseudomonadota</taxon>
        <taxon>Alphaproteobacteria</taxon>
        <taxon>Rhodobacterales</taxon>
        <taxon>Paracoccaceae</taxon>
        <taxon>Pseudooceanicola</taxon>
    </lineage>
</organism>
<feature type="region of interest" description="Disordered" evidence="1">
    <location>
        <begin position="96"/>
        <end position="128"/>
    </location>
</feature>
<feature type="domain" description="SHOCT" evidence="2">
    <location>
        <begin position="259"/>
        <end position="285"/>
    </location>
</feature>
<accession>A0A399J0A5</accession>